<dbReference type="AlphaFoldDB" id="G8QZ59"/>
<dbReference type="GO" id="GO:0016757">
    <property type="term" value="F:glycosyltransferase activity"/>
    <property type="evidence" value="ECO:0007669"/>
    <property type="project" value="UniProtKB-KW"/>
</dbReference>
<sequence>MIKKELLSGKSIDIILSRLTCELIENHGDFKDTVLIGLQPRGVLVLDKLLAKLADNGISDVNHGRLDITFYRDDFRRRDIPLQPNQTKIDVILEGKKVVFVDDVLYTGRSVRSALDAIHSFGRPSEIELLVLIDRRFSRELPIQPDYTGKQVDSLASQKVAVEWKEESEKDVVYLIKPKDE</sequence>
<keyword evidence="3" id="KW-1185">Reference proteome</keyword>
<keyword evidence="2" id="KW-0328">Glycosyltransferase</keyword>
<dbReference type="RefSeq" id="WP_014200803.1">
    <property type="nucleotide sequence ID" value="NC_016599.1"/>
</dbReference>
<dbReference type="SUPFAM" id="SSF53271">
    <property type="entry name" value="PRTase-like"/>
    <property type="match status" value="1"/>
</dbReference>
<feature type="domain" description="Phosphoribosyltransferase" evidence="1">
    <location>
        <begin position="5"/>
        <end position="163"/>
    </location>
</feature>
<gene>
    <name evidence="2" type="ordered locus">Oweho_0424</name>
</gene>
<evidence type="ECO:0000313" key="2">
    <source>
        <dbReference type="EMBL" id="AEV31442.1"/>
    </source>
</evidence>
<dbReference type="EMBL" id="CP003156">
    <property type="protein sequence ID" value="AEV31442.1"/>
    <property type="molecule type" value="Genomic_DNA"/>
</dbReference>
<dbReference type="CDD" id="cd06223">
    <property type="entry name" value="PRTases_typeI"/>
    <property type="match status" value="1"/>
</dbReference>
<dbReference type="Proteomes" id="UP000005631">
    <property type="component" value="Chromosome"/>
</dbReference>
<dbReference type="PATRIC" id="fig|926562.3.peg.437"/>
<dbReference type="STRING" id="926562.Oweho_0424"/>
<dbReference type="NCBIfam" id="NF003549">
    <property type="entry name" value="PRK05205.1-5"/>
    <property type="match status" value="1"/>
</dbReference>
<organism evidence="2 3">
    <name type="scientific">Owenweeksia hongkongensis (strain DSM 17368 / CIP 108786 / JCM 12287 / NRRL B-23963 / UST20020801)</name>
    <dbReference type="NCBI Taxonomy" id="926562"/>
    <lineage>
        <taxon>Bacteria</taxon>
        <taxon>Pseudomonadati</taxon>
        <taxon>Bacteroidota</taxon>
        <taxon>Flavobacteriia</taxon>
        <taxon>Flavobacteriales</taxon>
        <taxon>Owenweeksiaceae</taxon>
        <taxon>Owenweeksia</taxon>
    </lineage>
</organism>
<accession>G8QZ59</accession>
<dbReference type="InterPro" id="IPR050137">
    <property type="entry name" value="PyrR_bifunctional"/>
</dbReference>
<dbReference type="eggNOG" id="COG2065">
    <property type="taxonomic scope" value="Bacteria"/>
</dbReference>
<dbReference type="Pfam" id="PF00156">
    <property type="entry name" value="Pribosyltran"/>
    <property type="match status" value="1"/>
</dbReference>
<dbReference type="HOGENOM" id="CLU_094234_2_1_10"/>
<dbReference type="PANTHER" id="PTHR11608">
    <property type="entry name" value="BIFUNCTIONAL PROTEIN PYRR"/>
    <property type="match status" value="1"/>
</dbReference>
<dbReference type="PANTHER" id="PTHR11608:SF0">
    <property type="entry name" value="BIFUNCTIONAL PROTEIN PYRR"/>
    <property type="match status" value="1"/>
</dbReference>
<reference evidence="2 3" key="1">
    <citation type="journal article" date="2012" name="Stand. Genomic Sci.">
        <title>Genome sequence of the orange-pigmented seawater bacterium Owenweeksia hongkongensis type strain (UST20020801(T)).</title>
        <authorList>
            <person name="Riedel T."/>
            <person name="Held B."/>
            <person name="Nolan M."/>
            <person name="Lucas S."/>
            <person name="Lapidus A."/>
            <person name="Tice H."/>
            <person name="Del Rio T.G."/>
            <person name="Cheng J.F."/>
            <person name="Han C."/>
            <person name="Tapia R."/>
            <person name="Goodwin L.A."/>
            <person name="Pitluck S."/>
            <person name="Liolios K."/>
            <person name="Mavromatis K."/>
            <person name="Pagani I."/>
            <person name="Ivanova N."/>
            <person name="Mikhailova N."/>
            <person name="Pati A."/>
            <person name="Chen A."/>
            <person name="Palaniappan K."/>
            <person name="Rohde M."/>
            <person name="Tindall B.J."/>
            <person name="Detter J.C."/>
            <person name="Goker M."/>
            <person name="Woyke T."/>
            <person name="Bristow J."/>
            <person name="Eisen J.A."/>
            <person name="Markowitz V."/>
            <person name="Hugenholtz P."/>
            <person name="Klenk H.P."/>
            <person name="Kyrpides N.C."/>
        </authorList>
    </citation>
    <scope>NUCLEOTIDE SEQUENCE</scope>
    <source>
        <strain evidence="3">DSM 17368 / JCM 12287 / NRRL B-23963</strain>
    </source>
</reference>
<proteinExistence type="predicted"/>
<keyword evidence="2" id="KW-0808">Transferase</keyword>
<evidence type="ECO:0000259" key="1">
    <source>
        <dbReference type="Pfam" id="PF00156"/>
    </source>
</evidence>
<dbReference type="InterPro" id="IPR029057">
    <property type="entry name" value="PRTase-like"/>
</dbReference>
<evidence type="ECO:0000313" key="3">
    <source>
        <dbReference type="Proteomes" id="UP000005631"/>
    </source>
</evidence>
<protein>
    <submittedName>
        <fullName evidence="2">Pyrimidine operon attenuation protein/uracil phosphoribosyltransferase</fullName>
    </submittedName>
</protein>
<name>G8QZ59_OWEHD</name>
<dbReference type="Gene3D" id="3.40.50.2020">
    <property type="match status" value="1"/>
</dbReference>
<dbReference type="OrthoDB" id="9802227at2"/>
<dbReference type="KEGG" id="oho:Oweho_0424"/>
<dbReference type="InterPro" id="IPR000836">
    <property type="entry name" value="PRTase_dom"/>
</dbReference>